<organism evidence="1">
    <name type="scientific">Sesamum calycinum</name>
    <dbReference type="NCBI Taxonomy" id="2727403"/>
    <lineage>
        <taxon>Eukaryota</taxon>
        <taxon>Viridiplantae</taxon>
        <taxon>Streptophyta</taxon>
        <taxon>Embryophyta</taxon>
        <taxon>Tracheophyta</taxon>
        <taxon>Spermatophyta</taxon>
        <taxon>Magnoliopsida</taxon>
        <taxon>eudicotyledons</taxon>
        <taxon>Gunneridae</taxon>
        <taxon>Pentapetalae</taxon>
        <taxon>asterids</taxon>
        <taxon>lamiids</taxon>
        <taxon>Lamiales</taxon>
        <taxon>Pedaliaceae</taxon>
        <taxon>Sesamum</taxon>
    </lineage>
</organism>
<reference evidence="1" key="2">
    <citation type="journal article" date="2024" name="Plant">
        <title>Genomic evolution and insights into agronomic trait innovations of Sesamum species.</title>
        <authorList>
            <person name="Miao H."/>
            <person name="Wang L."/>
            <person name="Qu L."/>
            <person name="Liu H."/>
            <person name="Sun Y."/>
            <person name="Le M."/>
            <person name="Wang Q."/>
            <person name="Wei S."/>
            <person name="Zheng Y."/>
            <person name="Lin W."/>
            <person name="Duan Y."/>
            <person name="Cao H."/>
            <person name="Xiong S."/>
            <person name="Wang X."/>
            <person name="Wei L."/>
            <person name="Li C."/>
            <person name="Ma Q."/>
            <person name="Ju M."/>
            <person name="Zhao R."/>
            <person name="Li G."/>
            <person name="Mu C."/>
            <person name="Tian Q."/>
            <person name="Mei H."/>
            <person name="Zhang T."/>
            <person name="Gao T."/>
            <person name="Zhang H."/>
        </authorList>
    </citation>
    <scope>NUCLEOTIDE SEQUENCE</scope>
    <source>
        <strain evidence="1">KEN8</strain>
    </source>
</reference>
<reference evidence="1" key="1">
    <citation type="submission" date="2020-06" db="EMBL/GenBank/DDBJ databases">
        <authorList>
            <person name="Li T."/>
            <person name="Hu X."/>
            <person name="Zhang T."/>
            <person name="Song X."/>
            <person name="Zhang H."/>
            <person name="Dai N."/>
            <person name="Sheng W."/>
            <person name="Hou X."/>
            <person name="Wei L."/>
        </authorList>
    </citation>
    <scope>NUCLEOTIDE SEQUENCE</scope>
    <source>
        <strain evidence="1">KEN8</strain>
        <tissue evidence="1">Leaf</tissue>
    </source>
</reference>
<name>A0AAW2RSI5_9LAMI</name>
<evidence type="ECO:0000313" key="1">
    <source>
        <dbReference type="EMBL" id="KAL0383181.1"/>
    </source>
</evidence>
<protein>
    <submittedName>
        <fullName evidence="1">Alpha,alpha-trehalose-phosphate synthase [UDP-forming] 9</fullName>
    </submittedName>
</protein>
<dbReference type="AlphaFoldDB" id="A0AAW2RSI5"/>
<gene>
    <name evidence="1" type="ORF">Scaly_0605400</name>
</gene>
<comment type="caution">
    <text evidence="1">The sequence shown here is derived from an EMBL/GenBank/DDBJ whole genome shotgun (WGS) entry which is preliminary data.</text>
</comment>
<dbReference type="EMBL" id="JACGWM010000003">
    <property type="protein sequence ID" value="KAL0383181.1"/>
    <property type="molecule type" value="Genomic_DNA"/>
</dbReference>
<accession>A0AAW2RSI5</accession>
<proteinExistence type="predicted"/>
<sequence>MLSRSCFNLLNLDDYSSDRTRIPRVISMPGVISEFEDGNNVGSQESDTSSSLSQERRIIVANQLPLKGYCRDSSDGKKWCFDWDKDALVLQLRDGFPQMSRLSMWGVWGWKWIHWTKKR</sequence>